<organism evidence="1 2">
    <name type="scientific">Rubroshorea leprosula</name>
    <dbReference type="NCBI Taxonomy" id="152421"/>
    <lineage>
        <taxon>Eukaryota</taxon>
        <taxon>Viridiplantae</taxon>
        <taxon>Streptophyta</taxon>
        <taxon>Embryophyta</taxon>
        <taxon>Tracheophyta</taxon>
        <taxon>Spermatophyta</taxon>
        <taxon>Magnoliopsida</taxon>
        <taxon>eudicotyledons</taxon>
        <taxon>Gunneridae</taxon>
        <taxon>Pentapetalae</taxon>
        <taxon>rosids</taxon>
        <taxon>malvids</taxon>
        <taxon>Malvales</taxon>
        <taxon>Dipterocarpaceae</taxon>
        <taxon>Rubroshorea</taxon>
    </lineage>
</organism>
<dbReference type="Proteomes" id="UP001054252">
    <property type="component" value="Unassembled WGS sequence"/>
</dbReference>
<sequence length="68" mass="7145">MNGTTVTDVVLEEVVFKNTGKPVSSLFPPGKVKAAANIIVITRAPTTEQDSAAFSSILRLLLANSCVL</sequence>
<proteinExistence type="predicted"/>
<reference evidence="1 2" key="1">
    <citation type="journal article" date="2021" name="Commun. Biol.">
        <title>The genome of Shorea leprosula (Dipterocarpaceae) highlights the ecological relevance of drought in aseasonal tropical rainforests.</title>
        <authorList>
            <person name="Ng K.K.S."/>
            <person name="Kobayashi M.J."/>
            <person name="Fawcett J.A."/>
            <person name="Hatakeyama M."/>
            <person name="Paape T."/>
            <person name="Ng C.H."/>
            <person name="Ang C.C."/>
            <person name="Tnah L.H."/>
            <person name="Lee C.T."/>
            <person name="Nishiyama T."/>
            <person name="Sese J."/>
            <person name="O'Brien M.J."/>
            <person name="Copetti D."/>
            <person name="Mohd Noor M.I."/>
            <person name="Ong R.C."/>
            <person name="Putra M."/>
            <person name="Sireger I.Z."/>
            <person name="Indrioko S."/>
            <person name="Kosugi Y."/>
            <person name="Izuno A."/>
            <person name="Isagi Y."/>
            <person name="Lee S.L."/>
            <person name="Shimizu K.K."/>
        </authorList>
    </citation>
    <scope>NUCLEOTIDE SEQUENCE [LARGE SCALE GENOMIC DNA]</scope>
    <source>
        <strain evidence="1">214</strain>
    </source>
</reference>
<protein>
    <submittedName>
        <fullName evidence="1">Uncharacterized protein</fullName>
    </submittedName>
</protein>
<comment type="caution">
    <text evidence="1">The sequence shown here is derived from an EMBL/GenBank/DDBJ whole genome shotgun (WGS) entry which is preliminary data.</text>
</comment>
<name>A0AAV5IYN1_9ROSI</name>
<evidence type="ECO:0000313" key="2">
    <source>
        <dbReference type="Proteomes" id="UP001054252"/>
    </source>
</evidence>
<gene>
    <name evidence="1" type="ORF">SLEP1_g15307</name>
</gene>
<dbReference type="EMBL" id="BPVZ01000019">
    <property type="protein sequence ID" value="GKV02933.1"/>
    <property type="molecule type" value="Genomic_DNA"/>
</dbReference>
<accession>A0AAV5IYN1</accession>
<evidence type="ECO:0000313" key="1">
    <source>
        <dbReference type="EMBL" id="GKV02933.1"/>
    </source>
</evidence>
<keyword evidence="2" id="KW-1185">Reference proteome</keyword>
<dbReference type="AlphaFoldDB" id="A0AAV5IYN1"/>